<dbReference type="Pfam" id="PF00881">
    <property type="entry name" value="Nitroreductase"/>
    <property type="match status" value="1"/>
</dbReference>
<evidence type="ECO:0000256" key="1">
    <source>
        <dbReference type="ARBA" id="ARBA00004123"/>
    </source>
</evidence>
<accession>A0AAE0N0C9</accession>
<dbReference type="GO" id="GO:0034599">
    <property type="term" value="P:cellular response to oxidative stress"/>
    <property type="evidence" value="ECO:0007669"/>
    <property type="project" value="InterPro"/>
</dbReference>
<dbReference type="InterPro" id="IPR000415">
    <property type="entry name" value="Nitroreductase-like"/>
</dbReference>
<evidence type="ECO:0000256" key="6">
    <source>
        <dbReference type="ARBA" id="ARBA00023242"/>
    </source>
</evidence>
<comment type="similarity">
    <text evidence="3">Belongs to the nitroreductase family.</text>
</comment>
<sequence length="265" mass="29309">MQRLLKLATARVTSSPLRSATSSPSPSSLVPKSVTAILKTTSPPTVRPLTTTSTTTTTATMSSNLSANTALDLIKNRRTIYALNKDLTITEDRIQEIVKDALQHVPSSYNSQSNRVVVLFNNDHNKFWEIAHDVLKGMLPEDRFEATATRLAMFKAAAGTIMFFEDMSAVEVMQAKFPPYADRFLPWAAQSVGMLEYILWVALEAEGLGANLQHYNPIVDAKVTEEWKLPASWKLNAQLVFGGRAGEPGEKTFAPLEEKYKVFGN</sequence>
<dbReference type="InterPro" id="IPR033877">
    <property type="entry name" value="Frm2/Hbn1"/>
</dbReference>
<keyword evidence="9" id="KW-1185">Reference proteome</keyword>
<evidence type="ECO:0000256" key="4">
    <source>
        <dbReference type="ARBA" id="ARBA00022490"/>
    </source>
</evidence>
<proteinExistence type="inferred from homology"/>
<dbReference type="AlphaFoldDB" id="A0AAE0N0C9"/>
<dbReference type="SUPFAM" id="SSF55469">
    <property type="entry name" value="FMN-dependent nitroreductase-like"/>
    <property type="match status" value="1"/>
</dbReference>
<dbReference type="Proteomes" id="UP001287356">
    <property type="component" value="Unassembled WGS sequence"/>
</dbReference>
<keyword evidence="5" id="KW-0560">Oxidoreductase</keyword>
<evidence type="ECO:0000256" key="5">
    <source>
        <dbReference type="ARBA" id="ARBA00023002"/>
    </source>
</evidence>
<keyword evidence="6" id="KW-0539">Nucleus</keyword>
<dbReference type="GO" id="GO:0005634">
    <property type="term" value="C:nucleus"/>
    <property type="evidence" value="ECO:0007669"/>
    <property type="project" value="UniProtKB-SubCell"/>
</dbReference>
<evidence type="ECO:0000256" key="3">
    <source>
        <dbReference type="ARBA" id="ARBA00007118"/>
    </source>
</evidence>
<dbReference type="PANTHER" id="PTHR43035">
    <property type="entry name" value="FATTY ACID REPRESSION MUTANT PROTEIN 2-RELATED"/>
    <property type="match status" value="1"/>
</dbReference>
<dbReference type="GO" id="GO:0005737">
    <property type="term" value="C:cytoplasm"/>
    <property type="evidence" value="ECO:0007669"/>
    <property type="project" value="UniProtKB-SubCell"/>
</dbReference>
<name>A0AAE0N0C9_9PEZI</name>
<dbReference type="CDD" id="cd02140">
    <property type="entry name" value="Frm2-like"/>
    <property type="match status" value="1"/>
</dbReference>
<dbReference type="InterPro" id="IPR029479">
    <property type="entry name" value="Nitroreductase"/>
</dbReference>
<comment type="subcellular location">
    <subcellularLocation>
        <location evidence="2">Cytoplasm</location>
    </subcellularLocation>
    <subcellularLocation>
        <location evidence="1">Nucleus</location>
    </subcellularLocation>
</comment>
<reference evidence="8" key="2">
    <citation type="submission" date="2023-06" db="EMBL/GenBank/DDBJ databases">
        <authorList>
            <consortium name="Lawrence Berkeley National Laboratory"/>
            <person name="Haridas S."/>
            <person name="Hensen N."/>
            <person name="Bonometti L."/>
            <person name="Westerberg I."/>
            <person name="Brannstrom I.O."/>
            <person name="Guillou S."/>
            <person name="Cros-Aarteil S."/>
            <person name="Calhoun S."/>
            <person name="Kuo A."/>
            <person name="Mondo S."/>
            <person name="Pangilinan J."/>
            <person name="Riley R."/>
            <person name="Labutti K."/>
            <person name="Andreopoulos B."/>
            <person name="Lipzen A."/>
            <person name="Chen C."/>
            <person name="Yanf M."/>
            <person name="Daum C."/>
            <person name="Ng V."/>
            <person name="Clum A."/>
            <person name="Steindorff A."/>
            <person name="Ohm R."/>
            <person name="Martin F."/>
            <person name="Silar P."/>
            <person name="Natvig D."/>
            <person name="Lalanne C."/>
            <person name="Gautier V."/>
            <person name="Ament-Velasquez S.L."/>
            <person name="Kruys A."/>
            <person name="Hutchinson M.I."/>
            <person name="Powell A.J."/>
            <person name="Barry K."/>
            <person name="Miller A.N."/>
            <person name="Grigoriev I.V."/>
            <person name="Debuchy R."/>
            <person name="Gladieux P."/>
            <person name="Thoren M.H."/>
            <person name="Johannesson H."/>
        </authorList>
    </citation>
    <scope>NUCLEOTIDE SEQUENCE</scope>
    <source>
        <strain evidence="8">CBS 958.72</strain>
    </source>
</reference>
<dbReference type="FunFam" id="3.40.109.10:FF:000001">
    <property type="entry name" value="Nitroreductase family"/>
    <property type="match status" value="1"/>
</dbReference>
<dbReference type="EMBL" id="JAULSN010000008">
    <property type="protein sequence ID" value="KAK3366057.1"/>
    <property type="molecule type" value="Genomic_DNA"/>
</dbReference>
<dbReference type="GO" id="GO:0016491">
    <property type="term" value="F:oxidoreductase activity"/>
    <property type="evidence" value="ECO:0007669"/>
    <property type="project" value="UniProtKB-KW"/>
</dbReference>
<keyword evidence="4" id="KW-0963">Cytoplasm</keyword>
<evidence type="ECO:0000313" key="8">
    <source>
        <dbReference type="EMBL" id="KAK3366057.1"/>
    </source>
</evidence>
<evidence type="ECO:0000259" key="7">
    <source>
        <dbReference type="Pfam" id="PF00881"/>
    </source>
</evidence>
<evidence type="ECO:0000313" key="9">
    <source>
        <dbReference type="Proteomes" id="UP001287356"/>
    </source>
</evidence>
<organism evidence="8 9">
    <name type="scientific">Lasiosphaeria ovina</name>
    <dbReference type="NCBI Taxonomy" id="92902"/>
    <lineage>
        <taxon>Eukaryota</taxon>
        <taxon>Fungi</taxon>
        <taxon>Dikarya</taxon>
        <taxon>Ascomycota</taxon>
        <taxon>Pezizomycotina</taxon>
        <taxon>Sordariomycetes</taxon>
        <taxon>Sordariomycetidae</taxon>
        <taxon>Sordariales</taxon>
        <taxon>Lasiosphaeriaceae</taxon>
        <taxon>Lasiosphaeria</taxon>
    </lineage>
</organism>
<dbReference type="Gene3D" id="3.40.109.10">
    <property type="entry name" value="NADH Oxidase"/>
    <property type="match status" value="1"/>
</dbReference>
<feature type="domain" description="Nitroreductase" evidence="7">
    <location>
        <begin position="74"/>
        <end position="242"/>
    </location>
</feature>
<gene>
    <name evidence="8" type="ORF">B0T24DRAFT_637775</name>
</gene>
<protein>
    <submittedName>
        <fullName evidence="8">Nitroreductase-like protein</fullName>
    </submittedName>
</protein>
<reference evidence="8" key="1">
    <citation type="journal article" date="2023" name="Mol. Phylogenet. Evol.">
        <title>Genome-scale phylogeny and comparative genomics of the fungal order Sordariales.</title>
        <authorList>
            <person name="Hensen N."/>
            <person name="Bonometti L."/>
            <person name="Westerberg I."/>
            <person name="Brannstrom I.O."/>
            <person name="Guillou S."/>
            <person name="Cros-Aarteil S."/>
            <person name="Calhoun S."/>
            <person name="Haridas S."/>
            <person name="Kuo A."/>
            <person name="Mondo S."/>
            <person name="Pangilinan J."/>
            <person name="Riley R."/>
            <person name="LaButti K."/>
            <person name="Andreopoulos B."/>
            <person name="Lipzen A."/>
            <person name="Chen C."/>
            <person name="Yan M."/>
            <person name="Daum C."/>
            <person name="Ng V."/>
            <person name="Clum A."/>
            <person name="Steindorff A."/>
            <person name="Ohm R.A."/>
            <person name="Martin F."/>
            <person name="Silar P."/>
            <person name="Natvig D.O."/>
            <person name="Lalanne C."/>
            <person name="Gautier V."/>
            <person name="Ament-Velasquez S.L."/>
            <person name="Kruys A."/>
            <person name="Hutchinson M.I."/>
            <person name="Powell A.J."/>
            <person name="Barry K."/>
            <person name="Miller A.N."/>
            <person name="Grigoriev I.V."/>
            <person name="Debuchy R."/>
            <person name="Gladieux P."/>
            <person name="Hiltunen Thoren M."/>
            <person name="Johannesson H."/>
        </authorList>
    </citation>
    <scope>NUCLEOTIDE SEQUENCE</scope>
    <source>
        <strain evidence="8">CBS 958.72</strain>
    </source>
</reference>
<comment type="caution">
    <text evidence="8">The sequence shown here is derived from an EMBL/GenBank/DDBJ whole genome shotgun (WGS) entry which is preliminary data.</text>
</comment>
<dbReference type="PANTHER" id="PTHR43035:SF1">
    <property type="entry name" value="FATTY ACID REPRESSION MUTANT PROTEIN 2-RELATED"/>
    <property type="match status" value="1"/>
</dbReference>
<evidence type="ECO:0000256" key="2">
    <source>
        <dbReference type="ARBA" id="ARBA00004496"/>
    </source>
</evidence>